<feature type="region of interest" description="Disordered" evidence="1">
    <location>
        <begin position="61"/>
        <end position="258"/>
    </location>
</feature>
<dbReference type="EMBL" id="OU015568">
    <property type="protein sequence ID" value="CAG5089206.1"/>
    <property type="molecule type" value="Genomic_DNA"/>
</dbReference>
<feature type="region of interest" description="Disordered" evidence="1">
    <location>
        <begin position="567"/>
        <end position="612"/>
    </location>
</feature>
<evidence type="ECO:0000313" key="3">
    <source>
        <dbReference type="Proteomes" id="UP001158576"/>
    </source>
</evidence>
<evidence type="ECO:0000256" key="1">
    <source>
        <dbReference type="SAM" id="MobiDB-lite"/>
    </source>
</evidence>
<feature type="compositionally biased region" description="Acidic residues" evidence="1">
    <location>
        <begin position="574"/>
        <end position="583"/>
    </location>
</feature>
<feature type="compositionally biased region" description="Polar residues" evidence="1">
    <location>
        <begin position="380"/>
        <end position="392"/>
    </location>
</feature>
<feature type="compositionally biased region" description="Basic and acidic residues" evidence="1">
    <location>
        <begin position="61"/>
        <end position="74"/>
    </location>
</feature>
<gene>
    <name evidence="2" type="ORF">OKIOD_LOCUS3684</name>
</gene>
<feature type="region of interest" description="Disordered" evidence="1">
    <location>
        <begin position="1"/>
        <end position="20"/>
    </location>
</feature>
<protein>
    <submittedName>
        <fullName evidence="2">Oidioi.mRNA.OKI2018_I69.PAR.g12126.t1.cds</fullName>
    </submittedName>
</protein>
<feature type="compositionally biased region" description="Low complexity" evidence="1">
    <location>
        <begin position="179"/>
        <end position="189"/>
    </location>
</feature>
<feature type="compositionally biased region" description="Low complexity" evidence="1">
    <location>
        <begin position="642"/>
        <end position="657"/>
    </location>
</feature>
<evidence type="ECO:0000313" key="2">
    <source>
        <dbReference type="EMBL" id="CAG5089206.1"/>
    </source>
</evidence>
<dbReference type="Proteomes" id="UP001158576">
    <property type="component" value="Chromosome PAR"/>
</dbReference>
<feature type="compositionally biased region" description="Basic and acidic residues" evidence="1">
    <location>
        <begin position="361"/>
        <end position="379"/>
    </location>
</feature>
<accession>A0ABN7RZA3</accession>
<feature type="compositionally biased region" description="Acidic residues" evidence="1">
    <location>
        <begin position="1"/>
        <end position="13"/>
    </location>
</feature>
<organism evidence="2 3">
    <name type="scientific">Oikopleura dioica</name>
    <name type="common">Tunicate</name>
    <dbReference type="NCBI Taxonomy" id="34765"/>
    <lineage>
        <taxon>Eukaryota</taxon>
        <taxon>Metazoa</taxon>
        <taxon>Chordata</taxon>
        <taxon>Tunicata</taxon>
        <taxon>Appendicularia</taxon>
        <taxon>Copelata</taxon>
        <taxon>Oikopleuridae</taxon>
        <taxon>Oikopleura</taxon>
    </lineage>
</organism>
<feature type="compositionally biased region" description="Acidic residues" evidence="1">
    <location>
        <begin position="431"/>
        <end position="452"/>
    </location>
</feature>
<name>A0ABN7RZA3_OIKDI</name>
<feature type="region of interest" description="Disordered" evidence="1">
    <location>
        <begin position="502"/>
        <end position="526"/>
    </location>
</feature>
<reference evidence="2 3" key="1">
    <citation type="submission" date="2021-04" db="EMBL/GenBank/DDBJ databases">
        <authorList>
            <person name="Bliznina A."/>
        </authorList>
    </citation>
    <scope>NUCLEOTIDE SEQUENCE [LARGE SCALE GENOMIC DNA]</scope>
</reference>
<feature type="region of interest" description="Disordered" evidence="1">
    <location>
        <begin position="271"/>
        <end position="482"/>
    </location>
</feature>
<proteinExistence type="predicted"/>
<sequence length="657" mass="71351">MNDIEVQTEEIEEPGPNPAEEDLIRLQSSMCEIQEDFTRERQMLKDQIAQLQAQVLAAEKLNEEAGQSHHKDGDVMVAPEHSSPQVPQIEKKTETSDTGLISVTEKPLPPPPRSSSAADGGIPDPTLQKNEIIINETERLSITNPAFEPDVDSSSSSEPPPKPERNVSAVEPWTPAKPIKSSIISSTSESDQEASPEKTEDAEEPVDVSDEVPQEEVITGNDTGEETQAPPATPVPDYPSDDKVDNEEPTPSEVVKPFEDDFANFTVLRKSSKAESEKDSFGFTEDFGPTKNDNTFGMDEFVPVIDSSKPATVEKVDWGISSSEDEGGDSKNAITIDDPFKDDPFSSPADVLNNEEVTPESETKTSQDDQSTGDDKADTSENQPASDSQIHQMLQFFNKKYEENTGSNKSPEIPIPKVEKIQLEPAPVESTEPEEKEPDDNSPQEVEEETQVEETAAMEKAWESDSTDDEQKTQISTKGSKVLMAKKITLESTDDEVGLTELDTDMENDGGSIIPDASQSTVADHDDRSDFLKSMEQELQEIQKHHSLGARSLGNVPEIPISEQLSAAKWNLSDSDDNNDEEPGAVAVALSDSSSEEDNNEGSPVIKSSSVGDSLIGSSGFTFSSNFESAAPVKKMAPVAISRTSSRSSSCDSFSSS</sequence>
<feature type="region of interest" description="Disordered" evidence="1">
    <location>
        <begin position="631"/>
        <end position="657"/>
    </location>
</feature>
<keyword evidence="3" id="KW-1185">Reference proteome</keyword>
<feature type="compositionally biased region" description="Acidic residues" evidence="1">
    <location>
        <begin position="190"/>
        <end position="214"/>
    </location>
</feature>